<protein>
    <submittedName>
        <fullName evidence="8">Aste57867_24259 protein</fullName>
    </submittedName>
</protein>
<evidence type="ECO:0000313" key="7">
    <source>
        <dbReference type="EMBL" id="KAF0683697.1"/>
    </source>
</evidence>
<dbReference type="InterPro" id="IPR011011">
    <property type="entry name" value="Znf_FYVE_PHD"/>
</dbReference>
<evidence type="ECO:0000256" key="4">
    <source>
        <dbReference type="PROSITE-ProRule" id="PRU00091"/>
    </source>
</evidence>
<dbReference type="OrthoDB" id="70570at2759"/>
<keyword evidence="9" id="KW-1185">Reference proteome</keyword>
<feature type="region of interest" description="Disordered" evidence="5">
    <location>
        <begin position="344"/>
        <end position="373"/>
    </location>
</feature>
<feature type="region of interest" description="Disordered" evidence="5">
    <location>
        <begin position="415"/>
        <end position="438"/>
    </location>
</feature>
<dbReference type="SMART" id="SM00065">
    <property type="entry name" value="GAF"/>
    <property type="match status" value="1"/>
</dbReference>
<dbReference type="InterPro" id="IPR003018">
    <property type="entry name" value="GAF"/>
</dbReference>
<dbReference type="InterPro" id="IPR000306">
    <property type="entry name" value="Znf_FYVE"/>
</dbReference>
<dbReference type="PANTHER" id="PTHR43102:SF2">
    <property type="entry name" value="GAF DOMAIN-CONTAINING PROTEIN"/>
    <property type="match status" value="1"/>
</dbReference>
<feature type="compositionally biased region" description="Polar residues" evidence="5">
    <location>
        <begin position="349"/>
        <end position="373"/>
    </location>
</feature>
<organism evidence="8 9">
    <name type="scientific">Aphanomyces stellatus</name>
    <dbReference type="NCBI Taxonomy" id="120398"/>
    <lineage>
        <taxon>Eukaryota</taxon>
        <taxon>Sar</taxon>
        <taxon>Stramenopiles</taxon>
        <taxon>Oomycota</taxon>
        <taxon>Saprolegniomycetes</taxon>
        <taxon>Saprolegniales</taxon>
        <taxon>Verrucalvaceae</taxon>
        <taxon>Aphanomyces</taxon>
    </lineage>
</organism>
<dbReference type="PANTHER" id="PTHR43102">
    <property type="entry name" value="SLR1143 PROTEIN"/>
    <property type="match status" value="1"/>
</dbReference>
<evidence type="ECO:0000313" key="8">
    <source>
        <dbReference type="EMBL" id="VFU00899.1"/>
    </source>
</evidence>
<dbReference type="Gene3D" id="3.30.450.40">
    <property type="match status" value="1"/>
</dbReference>
<evidence type="ECO:0000313" key="9">
    <source>
        <dbReference type="Proteomes" id="UP000332933"/>
    </source>
</evidence>
<dbReference type="Pfam" id="PF01363">
    <property type="entry name" value="FYVE"/>
    <property type="match status" value="1"/>
</dbReference>
<feature type="domain" description="FYVE-type" evidence="6">
    <location>
        <begin position="47"/>
        <end position="102"/>
    </location>
</feature>
<dbReference type="EMBL" id="VJMH01007383">
    <property type="protein sequence ID" value="KAF0683697.1"/>
    <property type="molecule type" value="Genomic_DNA"/>
</dbReference>
<dbReference type="InterPro" id="IPR029016">
    <property type="entry name" value="GAF-like_dom_sf"/>
</dbReference>
<reference evidence="7" key="2">
    <citation type="submission" date="2019-06" db="EMBL/GenBank/DDBJ databases">
        <title>Genomics analysis of Aphanomyces spp. identifies a new class of oomycete effector associated with host adaptation.</title>
        <authorList>
            <person name="Gaulin E."/>
        </authorList>
    </citation>
    <scope>NUCLEOTIDE SEQUENCE</scope>
    <source>
        <strain evidence="7">CBS 578.67</strain>
    </source>
</reference>
<dbReference type="SUPFAM" id="SSF57903">
    <property type="entry name" value="FYVE/PHD zinc finger"/>
    <property type="match status" value="1"/>
</dbReference>
<keyword evidence="1" id="KW-0479">Metal-binding</keyword>
<dbReference type="GO" id="GO:0008270">
    <property type="term" value="F:zinc ion binding"/>
    <property type="evidence" value="ECO:0007669"/>
    <property type="project" value="UniProtKB-KW"/>
</dbReference>
<dbReference type="EMBL" id="CAADRA010007409">
    <property type="protein sequence ID" value="VFU00899.1"/>
    <property type="molecule type" value="Genomic_DNA"/>
</dbReference>
<dbReference type="Gene3D" id="3.30.40.10">
    <property type="entry name" value="Zinc/RING finger domain, C3HC4 (zinc finger)"/>
    <property type="match status" value="1"/>
</dbReference>
<dbReference type="Pfam" id="PF01590">
    <property type="entry name" value="GAF"/>
    <property type="match status" value="1"/>
</dbReference>
<dbReference type="AlphaFoldDB" id="A0A485LPW0"/>
<keyword evidence="2 4" id="KW-0863">Zinc-finger</keyword>
<evidence type="ECO:0000256" key="5">
    <source>
        <dbReference type="SAM" id="MobiDB-lite"/>
    </source>
</evidence>
<evidence type="ECO:0000259" key="6">
    <source>
        <dbReference type="PROSITE" id="PS50178"/>
    </source>
</evidence>
<sequence length="516" mass="55851">MASTSMSQPPLMRGQSVEINARAIAEATKNSIMIVEAFKHQDDWILNAERKRCHICTKVFGAFRRKHHCRVCGEIVCTGCTLKKMVLIPKMGQTESKVCVTCVLTFCKPSGGGSASFDQSIHHTHSMPSPGSFSLASSVSSRDGRNRGDFSRSNTQLHSPDVMSHADSYFSDEYDYVLDFDWEHPWPKPPPVADEATRLDVLRSFDILDTPQEDVFDIICDLVSKSLNCPIAAVSFIDHDRQWFKASVGLIQEEIPRNVSFCAHVLHTKDSIVVPDTALDKRFERNPLVTGRAGIRFYAASPILHPMTGVVLGTVFVFDNHPRPRDQVDLATLEKLAGVAMKNLEDRSASSNGNGSVYEQRQSGATDRSSVVTAVSQDYTHSPNPQGAMQHQVVPPSPVTPTPVVVVAASPAATSAPSSVVGVESPAPTTGVDAPRTSTLVAAPAPAATTDVSPVPKMETMLMDLLSKTTVTQQQLASQQGAMYATIAGHSSQIDKLAEAVARMEAKLVGGDEKEK</sequence>
<dbReference type="CDD" id="cd00065">
    <property type="entry name" value="FYVE_like_SF"/>
    <property type="match status" value="1"/>
</dbReference>
<evidence type="ECO:0000256" key="3">
    <source>
        <dbReference type="ARBA" id="ARBA00022833"/>
    </source>
</evidence>
<feature type="compositionally biased region" description="Polar residues" evidence="5">
    <location>
        <begin position="126"/>
        <end position="141"/>
    </location>
</feature>
<evidence type="ECO:0000256" key="1">
    <source>
        <dbReference type="ARBA" id="ARBA00022723"/>
    </source>
</evidence>
<name>A0A485LPW0_9STRA</name>
<accession>A0A485LPW0</accession>
<feature type="region of interest" description="Disordered" evidence="5">
    <location>
        <begin position="118"/>
        <end position="158"/>
    </location>
</feature>
<evidence type="ECO:0000256" key="2">
    <source>
        <dbReference type="ARBA" id="ARBA00022771"/>
    </source>
</evidence>
<dbReference type="SMART" id="SM00064">
    <property type="entry name" value="FYVE"/>
    <property type="match status" value="1"/>
</dbReference>
<gene>
    <name evidence="8" type="primary">Aste57867_24259</name>
    <name evidence="7" type="ORF">As57867_024184</name>
    <name evidence="8" type="ORF">ASTE57867_24259</name>
</gene>
<dbReference type="InterPro" id="IPR017455">
    <property type="entry name" value="Znf_FYVE-rel"/>
</dbReference>
<dbReference type="PROSITE" id="PS50178">
    <property type="entry name" value="ZF_FYVE"/>
    <property type="match status" value="1"/>
</dbReference>
<keyword evidence="3" id="KW-0862">Zinc</keyword>
<proteinExistence type="predicted"/>
<dbReference type="SUPFAM" id="SSF55781">
    <property type="entry name" value="GAF domain-like"/>
    <property type="match status" value="1"/>
</dbReference>
<reference evidence="8 9" key="1">
    <citation type="submission" date="2019-03" db="EMBL/GenBank/DDBJ databases">
        <authorList>
            <person name="Gaulin E."/>
            <person name="Dumas B."/>
        </authorList>
    </citation>
    <scope>NUCLEOTIDE SEQUENCE [LARGE SCALE GENOMIC DNA]</scope>
    <source>
        <strain evidence="8">CBS 568.67</strain>
    </source>
</reference>
<dbReference type="InterPro" id="IPR013083">
    <property type="entry name" value="Znf_RING/FYVE/PHD"/>
</dbReference>
<dbReference type="Proteomes" id="UP000332933">
    <property type="component" value="Unassembled WGS sequence"/>
</dbReference>